<evidence type="ECO:0000313" key="1">
    <source>
        <dbReference type="EMBL" id="SEN30983.1"/>
    </source>
</evidence>
<protein>
    <submittedName>
        <fullName evidence="1">Uncharacterized protein</fullName>
    </submittedName>
</protein>
<accession>A0A1H8FGW2</accession>
<dbReference type="EMBL" id="FOCQ01000008">
    <property type="protein sequence ID" value="SEN30983.1"/>
    <property type="molecule type" value="Genomic_DNA"/>
</dbReference>
<dbReference type="AlphaFoldDB" id="A0A1H8FGW2"/>
<reference evidence="1 2" key="1">
    <citation type="submission" date="2016-10" db="EMBL/GenBank/DDBJ databases">
        <authorList>
            <person name="de Groot N.N."/>
        </authorList>
    </citation>
    <scope>NUCLEOTIDE SEQUENCE [LARGE SCALE GENOMIC DNA]</scope>
    <source>
        <strain evidence="1 2">DSM 46701</strain>
    </source>
</reference>
<name>A0A1H8FGW2_9BACL</name>
<dbReference type="STRING" id="1173111.SAMN05444955_108193"/>
<gene>
    <name evidence="1" type="ORF">SAMN05444955_108193</name>
</gene>
<keyword evidence="2" id="KW-1185">Reference proteome</keyword>
<proteinExistence type="predicted"/>
<organism evidence="1 2">
    <name type="scientific">Lihuaxuella thermophila</name>
    <dbReference type="NCBI Taxonomy" id="1173111"/>
    <lineage>
        <taxon>Bacteria</taxon>
        <taxon>Bacillati</taxon>
        <taxon>Bacillota</taxon>
        <taxon>Bacilli</taxon>
        <taxon>Bacillales</taxon>
        <taxon>Thermoactinomycetaceae</taxon>
        <taxon>Lihuaxuella</taxon>
    </lineage>
</organism>
<evidence type="ECO:0000313" key="2">
    <source>
        <dbReference type="Proteomes" id="UP000199695"/>
    </source>
</evidence>
<sequence>MSDTRSLDQLSFLYFNLISAQMLEQSYTITEQYGHQMNLYFVKKASLYTLPGDVRSCRTDIFIT</sequence>
<dbReference type="Proteomes" id="UP000199695">
    <property type="component" value="Unassembled WGS sequence"/>
</dbReference>